<evidence type="ECO:0000256" key="5">
    <source>
        <dbReference type="ARBA" id="ARBA00022781"/>
    </source>
</evidence>
<dbReference type="GO" id="GO:0045259">
    <property type="term" value="C:proton-transporting ATP synthase complex"/>
    <property type="evidence" value="ECO:0007669"/>
    <property type="project" value="UniProtKB-KW"/>
</dbReference>
<evidence type="ECO:0000256" key="11">
    <source>
        <dbReference type="ARBA" id="ARBA00037847"/>
    </source>
</evidence>
<keyword evidence="6 12" id="KW-1133">Transmembrane helix</keyword>
<dbReference type="CDD" id="cd06503">
    <property type="entry name" value="ATP-synt_Fo_b"/>
    <property type="match status" value="1"/>
</dbReference>
<comment type="subcellular location">
    <subcellularLocation>
        <location evidence="12">Cell membrane</location>
        <topology evidence="12">Single-pass membrane protein</topology>
    </subcellularLocation>
    <subcellularLocation>
        <location evidence="11">Endomembrane system</location>
        <topology evidence="11">Single-pass membrane protein</topology>
    </subcellularLocation>
</comment>
<keyword evidence="2 12" id="KW-0813">Transport</keyword>
<keyword evidence="3 12" id="KW-0138">CF(0)</keyword>
<protein>
    <recommendedName>
        <fullName evidence="12">ATP synthase subunit b</fullName>
    </recommendedName>
    <alternativeName>
        <fullName evidence="12">ATP synthase F(0) sector subunit b</fullName>
    </alternativeName>
    <alternativeName>
        <fullName evidence="12">ATPase subunit I</fullName>
    </alternativeName>
    <alternativeName>
        <fullName evidence="12">F-type ATPase subunit b</fullName>
        <shortName evidence="12">F-ATPase subunit b</shortName>
    </alternativeName>
</protein>
<dbReference type="GO" id="GO:0046961">
    <property type="term" value="F:proton-transporting ATPase activity, rotational mechanism"/>
    <property type="evidence" value="ECO:0007669"/>
    <property type="project" value="TreeGrafter"/>
</dbReference>
<evidence type="ECO:0000256" key="4">
    <source>
        <dbReference type="ARBA" id="ARBA00022692"/>
    </source>
</evidence>
<keyword evidence="12" id="KW-1003">Cell membrane</keyword>
<accession>A0A0G1EPC1</accession>
<dbReference type="PANTHER" id="PTHR33445:SF2">
    <property type="entry name" value="ATP SYNTHASE SUBUNIT B', CHLOROPLASTIC"/>
    <property type="match status" value="1"/>
</dbReference>
<evidence type="ECO:0000256" key="9">
    <source>
        <dbReference type="ARBA" id="ARBA00023310"/>
    </source>
</evidence>
<evidence type="ECO:0000256" key="13">
    <source>
        <dbReference type="RuleBase" id="RU003848"/>
    </source>
</evidence>
<sequence>MSDMWANLMDSIISTFHIDWKIIIAQAVNFGVVFAVLYVFALKPLGKLMKERSERIAKGLDDAKKSNELLQKVAEEHKQNTIKLRQISIDAQKELTVELDQMRAKNLERIKADNEEWTKQRKEQLEIDKKALVESAKSEVMTLATLAAEKILARKPMDELKDL</sequence>
<dbReference type="GO" id="GO:0046933">
    <property type="term" value="F:proton-transporting ATP synthase activity, rotational mechanism"/>
    <property type="evidence" value="ECO:0007669"/>
    <property type="project" value="UniProtKB-UniRule"/>
</dbReference>
<dbReference type="Proteomes" id="UP000033907">
    <property type="component" value="Unassembled WGS sequence"/>
</dbReference>
<evidence type="ECO:0000256" key="1">
    <source>
        <dbReference type="ARBA" id="ARBA00005513"/>
    </source>
</evidence>
<keyword evidence="4 12" id="KW-0812">Transmembrane</keyword>
<evidence type="ECO:0000313" key="15">
    <source>
        <dbReference type="Proteomes" id="UP000033907"/>
    </source>
</evidence>
<comment type="function">
    <text evidence="12">Component of the F(0) channel, it forms part of the peripheral stalk, linking F(1) to F(0).</text>
</comment>
<comment type="similarity">
    <text evidence="1 12 13">Belongs to the ATPase B chain family.</text>
</comment>
<evidence type="ECO:0000313" key="14">
    <source>
        <dbReference type="EMBL" id="KKT11830.1"/>
    </source>
</evidence>
<evidence type="ECO:0000256" key="6">
    <source>
        <dbReference type="ARBA" id="ARBA00022989"/>
    </source>
</evidence>
<dbReference type="PANTHER" id="PTHR33445">
    <property type="entry name" value="ATP SYNTHASE SUBUNIT B', CHLOROPLASTIC"/>
    <property type="match status" value="1"/>
</dbReference>
<evidence type="ECO:0000256" key="12">
    <source>
        <dbReference type="HAMAP-Rule" id="MF_01398"/>
    </source>
</evidence>
<dbReference type="GO" id="GO:0012505">
    <property type="term" value="C:endomembrane system"/>
    <property type="evidence" value="ECO:0007669"/>
    <property type="project" value="UniProtKB-SubCell"/>
</dbReference>
<evidence type="ECO:0000256" key="2">
    <source>
        <dbReference type="ARBA" id="ARBA00022448"/>
    </source>
</evidence>
<dbReference type="InterPro" id="IPR002146">
    <property type="entry name" value="ATP_synth_b/b'su_bac/chlpt"/>
</dbReference>
<dbReference type="AlphaFoldDB" id="A0A0G1EPC1"/>
<dbReference type="EMBL" id="LCGH01000001">
    <property type="protein sequence ID" value="KKT11830.1"/>
    <property type="molecule type" value="Genomic_DNA"/>
</dbReference>
<name>A0A0G1EPC1_9BACT</name>
<comment type="function">
    <text evidence="10 12">F(1)F(0) ATP synthase produces ATP from ADP in the presence of a proton or sodium gradient. F-type ATPases consist of two structural domains, F(1) containing the extramembraneous catalytic core and F(0) containing the membrane proton channel, linked together by a central stalk and a peripheral stalk. During catalysis, ATP synthesis in the catalytic domain of F(1) is coupled via a rotary mechanism of the central stalk subunits to proton translocation.</text>
</comment>
<keyword evidence="7 12" id="KW-0406">Ion transport</keyword>
<dbReference type="InterPro" id="IPR050059">
    <property type="entry name" value="ATP_synthase_B_chain"/>
</dbReference>
<evidence type="ECO:0000256" key="8">
    <source>
        <dbReference type="ARBA" id="ARBA00023136"/>
    </source>
</evidence>
<dbReference type="Pfam" id="PF00430">
    <property type="entry name" value="ATP-synt_B"/>
    <property type="match status" value="1"/>
</dbReference>
<dbReference type="HAMAP" id="MF_01398">
    <property type="entry name" value="ATP_synth_b_bprime"/>
    <property type="match status" value="1"/>
</dbReference>
<reference evidence="14 15" key="1">
    <citation type="journal article" date="2015" name="Nature">
        <title>rRNA introns, odd ribosomes, and small enigmatic genomes across a large radiation of phyla.</title>
        <authorList>
            <person name="Brown C.T."/>
            <person name="Hug L.A."/>
            <person name="Thomas B.C."/>
            <person name="Sharon I."/>
            <person name="Castelle C.J."/>
            <person name="Singh A."/>
            <person name="Wilkins M.J."/>
            <person name="Williams K.H."/>
            <person name="Banfield J.F."/>
        </authorList>
    </citation>
    <scope>NUCLEOTIDE SEQUENCE [LARGE SCALE GENOMIC DNA]</scope>
</reference>
<evidence type="ECO:0000256" key="10">
    <source>
        <dbReference type="ARBA" id="ARBA00025198"/>
    </source>
</evidence>
<evidence type="ECO:0000256" key="7">
    <source>
        <dbReference type="ARBA" id="ARBA00023065"/>
    </source>
</evidence>
<dbReference type="GO" id="GO:0005886">
    <property type="term" value="C:plasma membrane"/>
    <property type="evidence" value="ECO:0007669"/>
    <property type="project" value="UniProtKB-SubCell"/>
</dbReference>
<gene>
    <name evidence="12" type="primary">atpF</name>
    <name evidence="14" type="ORF">UV91_C0001G0042</name>
</gene>
<keyword evidence="9 12" id="KW-0066">ATP synthesis</keyword>
<feature type="transmembrane region" description="Helical" evidence="12">
    <location>
        <begin position="20"/>
        <end position="42"/>
    </location>
</feature>
<comment type="caution">
    <text evidence="14">The sequence shown here is derived from an EMBL/GenBank/DDBJ whole genome shotgun (WGS) entry which is preliminary data.</text>
</comment>
<evidence type="ECO:0000256" key="3">
    <source>
        <dbReference type="ARBA" id="ARBA00022547"/>
    </source>
</evidence>
<keyword evidence="8 12" id="KW-0472">Membrane</keyword>
<comment type="subunit">
    <text evidence="12">F-type ATPases have 2 components, F(1) - the catalytic core - and F(0) - the membrane proton channel. F(1) has five subunits: alpha(3), beta(3), gamma(1), delta(1), epsilon(1). F(0) has three main subunits: a(1), b(2) and c(10-14). The alpha and beta chains form an alternating ring which encloses part of the gamma chain. F(1) is attached to F(0) by a central stalk formed by the gamma and epsilon chains, while a peripheral stalk is formed by the delta and b chains.</text>
</comment>
<organism evidence="14 15">
    <name type="scientific">Candidatus Nomurabacteria bacterium GW2011_GWF2_43_24</name>
    <dbReference type="NCBI Taxonomy" id="1618778"/>
    <lineage>
        <taxon>Bacteria</taxon>
        <taxon>Candidatus Nomuraibacteriota</taxon>
    </lineage>
</organism>
<proteinExistence type="inferred from homology"/>
<keyword evidence="5 12" id="KW-0375">Hydrogen ion transport</keyword>